<dbReference type="Proteomes" id="UP000031671">
    <property type="component" value="Unassembled WGS sequence"/>
</dbReference>
<evidence type="ECO:0000313" key="2">
    <source>
        <dbReference type="Proteomes" id="UP000031671"/>
    </source>
</evidence>
<protein>
    <recommendedName>
        <fullName evidence="3">DUF924 domain-containing protein</fullName>
    </recommendedName>
</protein>
<dbReference type="InterPro" id="IPR010323">
    <property type="entry name" value="DUF924"/>
</dbReference>
<evidence type="ECO:0000313" key="1">
    <source>
        <dbReference type="EMBL" id="GAM54963.1"/>
    </source>
</evidence>
<comment type="caution">
    <text evidence="1">The sequence shown here is derived from an EMBL/GenBank/DDBJ whole genome shotgun (WGS) entry which is preliminary data.</text>
</comment>
<name>A0A0B8NV50_9VIBR</name>
<dbReference type="Pfam" id="PF06041">
    <property type="entry name" value="DUF924"/>
    <property type="match status" value="1"/>
</dbReference>
<organism evidence="1 2">
    <name type="scientific">Vibrio ishigakensis</name>
    <dbReference type="NCBI Taxonomy" id="1481914"/>
    <lineage>
        <taxon>Bacteria</taxon>
        <taxon>Pseudomonadati</taxon>
        <taxon>Pseudomonadota</taxon>
        <taxon>Gammaproteobacteria</taxon>
        <taxon>Vibrionales</taxon>
        <taxon>Vibrionaceae</taxon>
        <taxon>Vibrio</taxon>
    </lineage>
</organism>
<keyword evidence="2" id="KW-1185">Reference proteome</keyword>
<proteinExistence type="predicted"/>
<dbReference type="InterPro" id="IPR011990">
    <property type="entry name" value="TPR-like_helical_dom_sf"/>
</dbReference>
<accession>A0A0B8NV50</accession>
<sequence>MQYKDVLDFWFNELEVKDWFAKNLDLDEQIRQRFGKLHQSAVQCELYSWREMPEGRLAEIIVLDQFSRNLYRDSAKAFAADALALALAQQAVQLGEDNNLTSEQKSFLYMPICIASPC</sequence>
<dbReference type="EMBL" id="BBRZ01000009">
    <property type="protein sequence ID" value="GAM54963.1"/>
    <property type="molecule type" value="Genomic_DNA"/>
</dbReference>
<reference evidence="1 2" key="2">
    <citation type="submission" date="2015-01" db="EMBL/GenBank/DDBJ databases">
        <authorList>
            <consortium name="NBRP consortium"/>
            <person name="Sawabe T."/>
            <person name="Meirelles P."/>
            <person name="Feng G."/>
            <person name="Sayaka M."/>
            <person name="Hattori M."/>
            <person name="Ohkuma M."/>
        </authorList>
    </citation>
    <scope>NUCLEOTIDE SEQUENCE [LARGE SCALE GENOMIC DNA]</scope>
    <source>
        <strain evidence="2">JCM 19231</strain>
    </source>
</reference>
<reference evidence="1 2" key="1">
    <citation type="submission" date="2015-01" db="EMBL/GenBank/DDBJ databases">
        <title>Vibrio sp. C1 JCM 19231 whole genome shotgun sequence.</title>
        <authorList>
            <person name="Sawabe T."/>
            <person name="Meirelles P."/>
            <person name="Feng G."/>
            <person name="Sayaka M."/>
            <person name="Hattori M."/>
            <person name="Ohkuma M."/>
        </authorList>
    </citation>
    <scope>NUCLEOTIDE SEQUENCE [LARGE SCALE GENOMIC DNA]</scope>
    <source>
        <strain evidence="2">JCM 19231</strain>
    </source>
</reference>
<dbReference type="AlphaFoldDB" id="A0A0B8NV50"/>
<evidence type="ECO:0008006" key="3">
    <source>
        <dbReference type="Google" id="ProtNLM"/>
    </source>
</evidence>
<dbReference type="Gene3D" id="1.20.58.320">
    <property type="entry name" value="TPR-like"/>
    <property type="match status" value="1"/>
</dbReference>
<dbReference type="SUPFAM" id="SSF48452">
    <property type="entry name" value="TPR-like"/>
    <property type="match status" value="1"/>
</dbReference>
<gene>
    <name evidence="1" type="ORF">JCM19231_909</name>
</gene>